<evidence type="ECO:0000256" key="1">
    <source>
        <dbReference type="SAM" id="Coils"/>
    </source>
</evidence>
<dbReference type="Pfam" id="PF00350">
    <property type="entry name" value="Dynamin_N"/>
    <property type="match status" value="1"/>
</dbReference>
<organism evidence="5 6">
    <name type="scientific">Corynespora cassiicola Philippines</name>
    <dbReference type="NCBI Taxonomy" id="1448308"/>
    <lineage>
        <taxon>Eukaryota</taxon>
        <taxon>Fungi</taxon>
        <taxon>Dikarya</taxon>
        <taxon>Ascomycota</taxon>
        <taxon>Pezizomycotina</taxon>
        <taxon>Dothideomycetes</taxon>
        <taxon>Pleosporomycetidae</taxon>
        <taxon>Pleosporales</taxon>
        <taxon>Corynesporascaceae</taxon>
        <taxon>Corynespora</taxon>
    </lineage>
</organism>
<dbReference type="Proteomes" id="UP000240883">
    <property type="component" value="Unassembled WGS sequence"/>
</dbReference>
<dbReference type="PANTHER" id="PTHR36681:SF3">
    <property type="entry name" value="NUCLEAR GTPASE, GERMINAL CENTER-ASSOCIATED, TANDEM DUPLICATE 3"/>
    <property type="match status" value="1"/>
</dbReference>
<dbReference type="STRING" id="1448308.A0A2T2NRT7"/>
<feature type="compositionally biased region" description="Basic and acidic residues" evidence="2">
    <location>
        <begin position="184"/>
        <end position="193"/>
    </location>
</feature>
<protein>
    <recommendedName>
        <fullName evidence="7">Nuclear GTPase SLIP-GC</fullName>
    </recommendedName>
</protein>
<feature type="domain" description="Dynamin N-terminal" evidence="3">
    <location>
        <begin position="353"/>
        <end position="595"/>
    </location>
</feature>
<evidence type="ECO:0000259" key="3">
    <source>
        <dbReference type="Pfam" id="PF00350"/>
    </source>
</evidence>
<feature type="region of interest" description="Disordered" evidence="2">
    <location>
        <begin position="690"/>
        <end position="737"/>
    </location>
</feature>
<feature type="region of interest" description="Disordered" evidence="2">
    <location>
        <begin position="1249"/>
        <end position="1305"/>
    </location>
</feature>
<proteinExistence type="predicted"/>
<evidence type="ECO:0000256" key="2">
    <source>
        <dbReference type="SAM" id="MobiDB-lite"/>
    </source>
</evidence>
<dbReference type="InterPro" id="IPR027417">
    <property type="entry name" value="P-loop_NTPase"/>
</dbReference>
<dbReference type="PANTHER" id="PTHR36681">
    <property type="entry name" value="NUCLEAR GTPASE, GERMINAL CENTER-ASSOCIATED, TANDEM DUPLICATE 3"/>
    <property type="match status" value="1"/>
</dbReference>
<evidence type="ECO:0008006" key="7">
    <source>
        <dbReference type="Google" id="ProtNLM"/>
    </source>
</evidence>
<evidence type="ECO:0000313" key="6">
    <source>
        <dbReference type="Proteomes" id="UP000240883"/>
    </source>
</evidence>
<evidence type="ECO:0000259" key="4">
    <source>
        <dbReference type="Pfam" id="PF24564"/>
    </source>
</evidence>
<sequence length="1305" mass="145663">MDDWKAFHEKAVAVMPNELLSPKRYWMGILFHYKSPLHNVQQHDLLWIKGHAKVTIEQIWSAYTDRWPGLVFALRFEDQVPSPDTRVKALNKYSDKIIVFHVVPESTQPATTIASPPPATHDAIASRVAASPFLPTSASPAIEDQKETGQPGSITEALLTPLSLQESTLVPTTDSRGGNMASTRDSEIGEDNRPKVQPHAFGFPFRTLTNTTAQSLSTNAQPSNETVVKSESVSSPLAQIDALPTENETNAADVDPSTLFDFDAEKLFKRECSQDIPGAPEDTCGRYLQKIIDITDNPEILEAAVACARKARVPLKAAFTSRAESTEPIRDATLMIEALDKLIAQDYRKPTVIGVFGNTGAGKSSVINALLDEDRLVPTNCMRACTSVVTEISWNNSTDPARKYRAEIEFISSADWEKELGILFKDLLDEEGRVCRESAFADHHAGIAWAKFHAAYPDKTKESLGKCSIAQLMREQSVMQVLDTVKEINKADAARFYTALQNYVDSKEKATGKTKSGRPKSKGPQMEFWPLIKVVKIYVRSAALSTGAVLVDLPGVHDSNAARAAVAQEYIKSCTGLWILAPITRAVDDKAAKTLLNDTFKRQLKYDGSLSDVTFICSKTDDISISESIDSLGLEDQIDGFDAGERVFQSHIEAIRTEISKLSETSHAYHDVVEGVDEDLETWGELQEQLEDGETVYEPAARKRKRGLTPERSRKRAKDDSSAEPMALNGYSRDANSGPLTEEVIKKKIRELKETKKNARKEKRAAGNRINELKADIAKIEDKITSLHAERSSMCILGRNEYSRGAIQQDFAMGIRELDQENAIEEDEASFNPDQDLRDYDEVARSLPVFCVSSRAYQKMCGRLQKDEAVHGFTTKEETEIPQLQAHCKKLTEGRRIHASRAFLLDFAQQINTFWLWASNDDTASSMTDEDKQKQIEWLNRRLSELENGFIEAIKNCVDMMKREISTNVSDKYPSLITEAIDAAPQTSNTWGYRREDGGLHWTTYRAVVNHNGEYQSSVAGYRDFNAELVSPITNKLANDWERTFQNRMPGVFKAYIDKFCQILRVFHETVEERARDKGIGGTANLALLKSSINTFEKQFKDFQPFLLAHTNELQREANRDFVPTIASAMQDVYESCSLQHGTGTFGRMKNIMEKEVDQKRHTIFNVATETVTGRLDTLCDALEVCMGNKAHEVSQGVGRMYTTVWNGITSTSNQSSALLTPERALKDEVKRMLVEIDAQLEPIAAGQFDMGGDAASGNEDIGGHEASMELDEEPAEDYDEDEGSTGRSDHKGIPPFDQWFNSDF</sequence>
<feature type="domain" description="DUF7605" evidence="4">
    <location>
        <begin position="997"/>
        <end position="1161"/>
    </location>
</feature>
<accession>A0A2T2NRT7</accession>
<dbReference type="OrthoDB" id="3598281at2759"/>
<reference evidence="5 6" key="1">
    <citation type="journal article" date="2018" name="Front. Microbiol.">
        <title>Genome-Wide Analysis of Corynespora cassiicola Leaf Fall Disease Putative Effectors.</title>
        <authorList>
            <person name="Lopez D."/>
            <person name="Ribeiro S."/>
            <person name="Label P."/>
            <person name="Fumanal B."/>
            <person name="Venisse J.S."/>
            <person name="Kohler A."/>
            <person name="de Oliveira R.R."/>
            <person name="Labutti K."/>
            <person name="Lipzen A."/>
            <person name="Lail K."/>
            <person name="Bauer D."/>
            <person name="Ohm R.A."/>
            <person name="Barry K.W."/>
            <person name="Spatafora J."/>
            <person name="Grigoriev I.V."/>
            <person name="Martin F.M."/>
            <person name="Pujade-Renaud V."/>
        </authorList>
    </citation>
    <scope>NUCLEOTIDE SEQUENCE [LARGE SCALE GENOMIC DNA]</scope>
    <source>
        <strain evidence="5 6">Philippines</strain>
    </source>
</reference>
<dbReference type="SUPFAM" id="SSF52540">
    <property type="entry name" value="P-loop containing nucleoside triphosphate hydrolases"/>
    <property type="match status" value="1"/>
</dbReference>
<feature type="coiled-coil region" evidence="1">
    <location>
        <begin position="742"/>
        <end position="790"/>
    </location>
</feature>
<dbReference type="InterPro" id="IPR056024">
    <property type="entry name" value="DUF7605"/>
</dbReference>
<name>A0A2T2NRT7_CORCC</name>
<dbReference type="EMBL" id="KZ678134">
    <property type="protein sequence ID" value="PSN67808.1"/>
    <property type="molecule type" value="Genomic_DNA"/>
</dbReference>
<evidence type="ECO:0000313" key="5">
    <source>
        <dbReference type="EMBL" id="PSN67808.1"/>
    </source>
</evidence>
<feature type="region of interest" description="Disordered" evidence="2">
    <location>
        <begin position="169"/>
        <end position="193"/>
    </location>
</feature>
<dbReference type="InterPro" id="IPR045063">
    <property type="entry name" value="Dynamin_N"/>
</dbReference>
<dbReference type="Pfam" id="PF24564">
    <property type="entry name" value="DUF7605"/>
    <property type="match status" value="1"/>
</dbReference>
<keyword evidence="1" id="KW-0175">Coiled coil</keyword>
<gene>
    <name evidence="5" type="ORF">BS50DRAFT_550852</name>
</gene>
<keyword evidence="6" id="KW-1185">Reference proteome</keyword>
<dbReference type="Gene3D" id="3.40.50.300">
    <property type="entry name" value="P-loop containing nucleotide triphosphate hydrolases"/>
    <property type="match status" value="1"/>
</dbReference>
<feature type="compositionally biased region" description="Acidic residues" evidence="2">
    <location>
        <begin position="1269"/>
        <end position="1284"/>
    </location>
</feature>
<feature type="compositionally biased region" description="Polar residues" evidence="2">
    <location>
        <begin position="169"/>
        <end position="183"/>
    </location>
</feature>
<feature type="compositionally biased region" description="Basic and acidic residues" evidence="2">
    <location>
        <begin position="708"/>
        <end position="721"/>
    </location>
</feature>